<reference evidence="1" key="1">
    <citation type="submission" date="2015-05" db="EMBL/GenBank/DDBJ databases">
        <authorList>
            <person name="Rattei Thomas"/>
        </authorList>
    </citation>
    <scope>NUCLEOTIDE SEQUENCE</scope>
    <source>
        <strain evidence="1">DC9</strain>
    </source>
</reference>
<protein>
    <submittedName>
        <fullName evidence="1">Uncharacterized protein</fullName>
    </submittedName>
</protein>
<name>A0A0F7WVW8_CHLPN</name>
<sequence>MRLLRLNSLKLMKLKRIYKNLYYQRKRFFVKNNKLRYNLSTIFL</sequence>
<proteinExistence type="predicted"/>
<organism evidence="1">
    <name type="scientific">Chlamydia pneumoniae</name>
    <name type="common">Chlamydophila pneumoniae</name>
    <dbReference type="NCBI Taxonomy" id="83558"/>
    <lineage>
        <taxon>Bacteria</taxon>
        <taxon>Pseudomonadati</taxon>
        <taxon>Chlamydiota</taxon>
        <taxon>Chlamydiia</taxon>
        <taxon>Chlamydiales</taxon>
        <taxon>Chlamydiaceae</taxon>
        <taxon>Chlamydia/Chlamydophila group</taxon>
        <taxon>Chlamydia</taxon>
    </lineage>
</organism>
<evidence type="ECO:0000313" key="1">
    <source>
        <dbReference type="EMBL" id="CRI42479.1"/>
    </source>
</evidence>
<dbReference type="AlphaFoldDB" id="A0A0F7WVW8"/>
<accession>A0A0F7WVW8</accession>
<gene>
    <name evidence="1" type="ORF">BN1224_DC9_BQ_00030</name>
</gene>
<dbReference type="EMBL" id="LN847047">
    <property type="protein sequence ID" value="CRI42479.1"/>
    <property type="molecule type" value="Genomic_DNA"/>
</dbReference>